<name>A0A1G7F0V2_9BRAD</name>
<dbReference type="Gene3D" id="3.20.20.70">
    <property type="entry name" value="Aldolase class I"/>
    <property type="match status" value="1"/>
</dbReference>
<dbReference type="PANTHER" id="PTHR11228">
    <property type="entry name" value="RADICAL SAM DOMAIN PROTEIN"/>
    <property type="match status" value="1"/>
</dbReference>
<proteinExistence type="predicted"/>
<protein>
    <submittedName>
        <fullName evidence="2">Iron-sulfur cluster-binding domain-containing protein</fullName>
    </submittedName>
</protein>
<feature type="domain" description="4Fe4S-binding SPASM" evidence="1">
    <location>
        <begin position="216"/>
        <end position="277"/>
    </location>
</feature>
<dbReference type="AlphaFoldDB" id="A0A1G7F0V2"/>
<dbReference type="SUPFAM" id="SSF102114">
    <property type="entry name" value="Radical SAM enzymes"/>
    <property type="match status" value="1"/>
</dbReference>
<evidence type="ECO:0000313" key="2">
    <source>
        <dbReference type="EMBL" id="SDE69554.1"/>
    </source>
</evidence>
<organism evidence="2 3">
    <name type="scientific">Bradyrhizobium brasilense</name>
    <dbReference type="NCBI Taxonomy" id="1419277"/>
    <lineage>
        <taxon>Bacteria</taxon>
        <taxon>Pseudomonadati</taxon>
        <taxon>Pseudomonadota</taxon>
        <taxon>Alphaproteobacteria</taxon>
        <taxon>Hyphomicrobiales</taxon>
        <taxon>Nitrobacteraceae</taxon>
        <taxon>Bradyrhizobium</taxon>
    </lineage>
</organism>
<dbReference type="InterPro" id="IPR050377">
    <property type="entry name" value="Radical_SAM_PqqE_MftC-like"/>
</dbReference>
<dbReference type="PANTHER" id="PTHR11228:SF7">
    <property type="entry name" value="PQQA PEPTIDE CYCLASE"/>
    <property type="match status" value="1"/>
</dbReference>
<sequence>MMAYPMVLQSLRAVNPGRRVLEITTTAGCIVRCSYCSQDKFADRQRPVSLAKHLGLHDFERCLARVPTATDISFAGYSEPWLHPSCTSMVEHAYARGHDIRIFTTLVGMNGSDVRRLQMLQFRAFVVHVPDDGSYMNRRLVGKSYLNVMGQLLEADIPSIRFVVLGTIHPALADIIPAKKLERLRPLSSTRGRLDPDIIKPRRPVIGALTCLGKQQYRNILLPNGDVTLCCMDFERRHVLGNLLRDEYEHLFEGTIFREVVDRMNGMAGFLLCRRCEFANSQTSGRRMDADQQA</sequence>
<dbReference type="InterPro" id="IPR013785">
    <property type="entry name" value="Aldolase_TIM"/>
</dbReference>
<dbReference type="Proteomes" id="UP000199245">
    <property type="component" value="Unassembled WGS sequence"/>
</dbReference>
<dbReference type="CDD" id="cd21109">
    <property type="entry name" value="SPASM"/>
    <property type="match status" value="1"/>
</dbReference>
<dbReference type="InterPro" id="IPR058240">
    <property type="entry name" value="rSAM_sf"/>
</dbReference>
<dbReference type="Pfam" id="PF13186">
    <property type="entry name" value="SPASM"/>
    <property type="match status" value="1"/>
</dbReference>
<reference evidence="2 3" key="1">
    <citation type="submission" date="2016-10" db="EMBL/GenBank/DDBJ databases">
        <authorList>
            <person name="de Groot N.N."/>
        </authorList>
    </citation>
    <scope>NUCLEOTIDE SEQUENCE [LARGE SCALE GENOMIC DNA]</scope>
    <source>
        <strain evidence="2 3">R5</strain>
    </source>
</reference>
<dbReference type="EMBL" id="FMZW01000032">
    <property type="protein sequence ID" value="SDE69554.1"/>
    <property type="molecule type" value="Genomic_DNA"/>
</dbReference>
<dbReference type="InterPro" id="IPR023885">
    <property type="entry name" value="4Fe4S-binding_SPASM_dom"/>
</dbReference>
<accession>A0A1G7F0V2</accession>
<evidence type="ECO:0000313" key="3">
    <source>
        <dbReference type="Proteomes" id="UP000199245"/>
    </source>
</evidence>
<gene>
    <name evidence="2" type="ORF">SAMN05216337_103231</name>
</gene>
<evidence type="ECO:0000259" key="1">
    <source>
        <dbReference type="Pfam" id="PF13186"/>
    </source>
</evidence>